<keyword evidence="7" id="KW-0032">Aminotransferase</keyword>
<keyword evidence="7" id="KW-0808">Transferase</keyword>
<comment type="cofactor">
    <cofactor evidence="1">
        <name>pyridoxal 5'-phosphate</name>
        <dbReference type="ChEBI" id="CHEBI:597326"/>
    </cofactor>
</comment>
<dbReference type="InterPro" id="IPR015424">
    <property type="entry name" value="PyrdxlP-dep_Trfase"/>
</dbReference>
<evidence type="ECO:0000256" key="3">
    <source>
        <dbReference type="ARBA" id="ARBA00022898"/>
    </source>
</evidence>
<evidence type="ECO:0000256" key="4">
    <source>
        <dbReference type="ARBA" id="ARBA00023239"/>
    </source>
</evidence>
<dbReference type="InterPro" id="IPR027619">
    <property type="entry name" value="C-S_lyase_PatB-like"/>
</dbReference>
<dbReference type="GO" id="GO:0047804">
    <property type="term" value="F:cysteine-S-conjugate beta-lyase activity"/>
    <property type="evidence" value="ECO:0007669"/>
    <property type="project" value="UniProtKB-EC"/>
</dbReference>
<accession>A0A430AXK8</accession>
<name>A0A430AXK8_9ENTE</name>
<evidence type="ECO:0000259" key="6">
    <source>
        <dbReference type="Pfam" id="PF00155"/>
    </source>
</evidence>
<sequence>MSIETFIKTYYVERKGTGSVKWDGLKEKFSDENLLPLWVADMDFKVPVAVQEALAKRVEHGVFGYSLVEESYYKAFSQWQKNRHGINIEKDWIRFTTGVVNSFNYLIQTFTEVNDSVIILTPVYYPFFDAVKNNERQLVTSSLKQENETYYIDFKDFEEKIIKNKVKLFLHCSPQNPVGRVWTREELTQLFDICQRHQVKIISDEIHQDFIQPGKKFTSALSVDDSYLTELFVLTSASKTFNLASLLHSHILIPNEEHRVAYDKYTEKIINNPVSLFGVLATQAAYEEGEEWLDELIQVVEHNYHLLKDEISQSLPKASLAKKEGTYLAWLDLSEYLSKEEMSTILEKQVKIAIDYGEWFEEKSAGFIRINLATKPENIKIAAKQLAKVLNNK</sequence>
<dbReference type="InterPro" id="IPR015421">
    <property type="entry name" value="PyrdxlP-dep_Trfase_major"/>
</dbReference>
<dbReference type="GO" id="GO:0008483">
    <property type="term" value="F:transaminase activity"/>
    <property type="evidence" value="ECO:0007669"/>
    <property type="project" value="UniProtKB-KW"/>
</dbReference>
<dbReference type="Proteomes" id="UP000288028">
    <property type="component" value="Unassembled WGS sequence"/>
</dbReference>
<dbReference type="PANTHER" id="PTHR43525">
    <property type="entry name" value="PROTEIN MALY"/>
    <property type="match status" value="1"/>
</dbReference>
<evidence type="ECO:0000313" key="7">
    <source>
        <dbReference type="EMBL" id="RSU12800.1"/>
    </source>
</evidence>
<dbReference type="InterPro" id="IPR015422">
    <property type="entry name" value="PyrdxlP-dep_Trfase_small"/>
</dbReference>
<organism evidence="7 8">
    <name type="scientific">Vagococcus carniphilus</name>
    <dbReference type="NCBI Taxonomy" id="218144"/>
    <lineage>
        <taxon>Bacteria</taxon>
        <taxon>Bacillati</taxon>
        <taxon>Bacillota</taxon>
        <taxon>Bacilli</taxon>
        <taxon>Lactobacillales</taxon>
        <taxon>Enterococcaceae</taxon>
        <taxon>Vagococcus</taxon>
    </lineage>
</organism>
<dbReference type="GO" id="GO:0030170">
    <property type="term" value="F:pyridoxal phosphate binding"/>
    <property type="evidence" value="ECO:0007669"/>
    <property type="project" value="InterPro"/>
</dbReference>
<keyword evidence="8" id="KW-1185">Reference proteome</keyword>
<dbReference type="AlphaFoldDB" id="A0A430AXK8"/>
<dbReference type="PANTHER" id="PTHR43525:SF1">
    <property type="entry name" value="PROTEIN MALY"/>
    <property type="match status" value="1"/>
</dbReference>
<dbReference type="InterPro" id="IPR004839">
    <property type="entry name" value="Aminotransferase_I/II_large"/>
</dbReference>
<evidence type="ECO:0000256" key="2">
    <source>
        <dbReference type="ARBA" id="ARBA00012224"/>
    </source>
</evidence>
<comment type="caution">
    <text evidence="7">The sequence shown here is derived from an EMBL/GenBank/DDBJ whole genome shotgun (WGS) entry which is preliminary data.</text>
</comment>
<dbReference type="Pfam" id="PF00155">
    <property type="entry name" value="Aminotran_1_2"/>
    <property type="match status" value="1"/>
</dbReference>
<dbReference type="SUPFAM" id="SSF53383">
    <property type="entry name" value="PLP-dependent transferases"/>
    <property type="match status" value="1"/>
</dbReference>
<dbReference type="Gene3D" id="3.90.1150.10">
    <property type="entry name" value="Aspartate Aminotransferase, domain 1"/>
    <property type="match status" value="1"/>
</dbReference>
<dbReference type="InterPro" id="IPR051798">
    <property type="entry name" value="Class-II_PLP-Dep_Aminotrans"/>
</dbReference>
<keyword evidence="4" id="KW-0456">Lyase</keyword>
<dbReference type="EC" id="4.4.1.13" evidence="2"/>
<feature type="domain" description="Aminotransferase class I/classII large" evidence="6">
    <location>
        <begin position="47"/>
        <end position="385"/>
    </location>
</feature>
<reference evidence="7 8" key="1">
    <citation type="submission" date="2017-05" db="EMBL/GenBank/DDBJ databases">
        <title>Vagococcus spp. assemblies.</title>
        <authorList>
            <person name="Gulvik C.A."/>
        </authorList>
    </citation>
    <scope>NUCLEOTIDE SEQUENCE [LARGE SCALE GENOMIC DNA]</scope>
    <source>
        <strain evidence="7 8">SS1714</strain>
    </source>
</reference>
<dbReference type="GeneID" id="95580068"/>
<dbReference type="RefSeq" id="WP_126795126.1">
    <property type="nucleotide sequence ID" value="NZ_CP060720.1"/>
</dbReference>
<evidence type="ECO:0000256" key="1">
    <source>
        <dbReference type="ARBA" id="ARBA00001933"/>
    </source>
</evidence>
<dbReference type="NCBIfam" id="TIGR04350">
    <property type="entry name" value="C_S_lyase_PatB"/>
    <property type="match status" value="1"/>
</dbReference>
<dbReference type="OrthoDB" id="9802872at2"/>
<evidence type="ECO:0000313" key="8">
    <source>
        <dbReference type="Proteomes" id="UP000288028"/>
    </source>
</evidence>
<comment type="similarity">
    <text evidence="5">Belongs to the class-II pyridoxal-phosphate-dependent aminotransferase family. MalY/PatB cystathionine beta-lyase subfamily.</text>
</comment>
<dbReference type="Gene3D" id="3.40.640.10">
    <property type="entry name" value="Type I PLP-dependent aspartate aminotransferase-like (Major domain)"/>
    <property type="match status" value="1"/>
</dbReference>
<gene>
    <name evidence="7" type="ORF">CBF28_10780</name>
</gene>
<protein>
    <recommendedName>
        <fullName evidence="2">cysteine-S-conjugate beta-lyase</fullName>
        <ecNumber evidence="2">4.4.1.13</ecNumber>
    </recommendedName>
</protein>
<keyword evidence="3" id="KW-0663">Pyridoxal phosphate</keyword>
<dbReference type="EMBL" id="NGKB01000010">
    <property type="protein sequence ID" value="RSU12800.1"/>
    <property type="molecule type" value="Genomic_DNA"/>
</dbReference>
<evidence type="ECO:0000256" key="5">
    <source>
        <dbReference type="ARBA" id="ARBA00037974"/>
    </source>
</evidence>
<dbReference type="CDD" id="cd00609">
    <property type="entry name" value="AAT_like"/>
    <property type="match status" value="1"/>
</dbReference>
<proteinExistence type="inferred from homology"/>